<dbReference type="Proteomes" id="UP000181985">
    <property type="component" value="Chromosome"/>
</dbReference>
<reference evidence="2" key="1">
    <citation type="submission" date="2016-11" db="EMBL/GenBank/DDBJ databases">
        <title>Halolamina sediminis sp. nov., an extremely halophilic archaeon isolated from solar salt.</title>
        <authorList>
            <person name="Koh H.-W."/>
            <person name="Rani S."/>
            <person name="Park S.-J."/>
        </authorList>
    </citation>
    <scope>NUCLEOTIDE SEQUENCE [LARGE SCALE GENOMIC DNA]</scope>
    <source>
        <strain evidence="2">Hb3</strain>
    </source>
</reference>
<accession>A0A1J0VIG4</accession>
<sequence length="122" mass="13615">MKNTNQAPKAVPEFERARYVALILQLDASKVYPVGADASEEGNQHLVDFVLDYLGRLVDNAAQIKAKLGPKPPRFYQHMRTLRHCCDVMDGTAEPPAPNEHGEYENTDGYRCPLFLLEGGDV</sequence>
<keyword evidence="2" id="KW-1185">Reference proteome</keyword>
<gene>
    <name evidence="1" type="ORF">BOX17_13010</name>
</gene>
<evidence type="ECO:0000313" key="1">
    <source>
        <dbReference type="EMBL" id="APE31790.1"/>
    </source>
</evidence>
<dbReference type="EMBL" id="CP018139">
    <property type="protein sequence ID" value="APE31790.1"/>
    <property type="molecule type" value="Genomic_DNA"/>
</dbReference>
<dbReference type="KEGG" id="hsi:BOX17_13010"/>
<protein>
    <submittedName>
        <fullName evidence="1">Uncharacterized protein</fullName>
    </submittedName>
</protein>
<dbReference type="OrthoDB" id="7060199at2"/>
<proteinExistence type="predicted"/>
<organism evidence="1 2">
    <name type="scientific">Halomonas aestuarii</name>
    <dbReference type="NCBI Taxonomy" id="1897729"/>
    <lineage>
        <taxon>Bacteria</taxon>
        <taxon>Pseudomonadati</taxon>
        <taxon>Pseudomonadota</taxon>
        <taxon>Gammaproteobacteria</taxon>
        <taxon>Oceanospirillales</taxon>
        <taxon>Halomonadaceae</taxon>
        <taxon>Halomonas</taxon>
    </lineage>
</organism>
<evidence type="ECO:0000313" key="2">
    <source>
        <dbReference type="Proteomes" id="UP000181985"/>
    </source>
</evidence>
<name>A0A1J0VIG4_9GAMM</name>
<dbReference type="AlphaFoldDB" id="A0A1J0VIG4"/>
<dbReference type="RefSeq" id="WP_071945269.1">
    <property type="nucleotide sequence ID" value="NZ_CP018139.1"/>
</dbReference>